<name>A0A6C0CRU2_9ZZZZ</name>
<accession>A0A6C0CRU2</accession>
<protein>
    <recommendedName>
        <fullName evidence="3">FCP1 homology domain-containing protein</fullName>
    </recommendedName>
</protein>
<dbReference type="SUPFAM" id="SSF56784">
    <property type="entry name" value="HAD-like"/>
    <property type="match status" value="1"/>
</dbReference>
<dbReference type="AlphaFoldDB" id="A0A6C0CRU2"/>
<reference evidence="2" key="1">
    <citation type="journal article" date="2020" name="Nature">
        <title>Giant virus diversity and host interactions through global metagenomics.</title>
        <authorList>
            <person name="Schulz F."/>
            <person name="Roux S."/>
            <person name="Paez-Espino D."/>
            <person name="Jungbluth S."/>
            <person name="Walsh D.A."/>
            <person name="Denef V.J."/>
            <person name="McMahon K.D."/>
            <person name="Konstantinidis K.T."/>
            <person name="Eloe-Fadrosh E.A."/>
            <person name="Kyrpides N.C."/>
            <person name="Woyke T."/>
        </authorList>
    </citation>
    <scope>NUCLEOTIDE SEQUENCE</scope>
    <source>
        <strain evidence="2">GVMAG-M-3300021425-30</strain>
    </source>
</reference>
<evidence type="ECO:0008006" key="3">
    <source>
        <dbReference type="Google" id="ProtNLM"/>
    </source>
</evidence>
<feature type="region of interest" description="Disordered" evidence="1">
    <location>
        <begin position="242"/>
        <end position="261"/>
    </location>
</feature>
<organism evidence="2">
    <name type="scientific">viral metagenome</name>
    <dbReference type="NCBI Taxonomy" id="1070528"/>
    <lineage>
        <taxon>unclassified sequences</taxon>
        <taxon>metagenomes</taxon>
        <taxon>organismal metagenomes</taxon>
    </lineage>
</organism>
<evidence type="ECO:0000313" key="2">
    <source>
        <dbReference type="EMBL" id="QHT06205.1"/>
    </source>
</evidence>
<sequence length="261" mass="31053">MTKQCKIVVFDLDETLGSFVELGMFWDALNNTLGKQDNYHFNELLDLFPDFLRPKIIKILKYVLDRKHDGSCNKIMIYTNNQGPKSWAQLISGYFDYKLGKKVFDQIIAAFKVRGEIVEICRTSTSKSVSDLFKCTKIPKNTQICFLDDVHHPMMENENVYYINVKPYHYSMSYSEMAIKYYEKFSPMMPYHEFLSKMEHFMNRYNYTVVDKGKSETEVDNIISKQIMRHLGEFFKTSKRYTIKKKHRKSRKRGTRKSRHK</sequence>
<dbReference type="InterPro" id="IPR036412">
    <property type="entry name" value="HAD-like_sf"/>
</dbReference>
<dbReference type="EMBL" id="MN739467">
    <property type="protein sequence ID" value="QHT06205.1"/>
    <property type="molecule type" value="Genomic_DNA"/>
</dbReference>
<proteinExistence type="predicted"/>
<evidence type="ECO:0000256" key="1">
    <source>
        <dbReference type="SAM" id="MobiDB-lite"/>
    </source>
</evidence>